<dbReference type="InterPro" id="IPR036047">
    <property type="entry name" value="F-box-like_dom_sf"/>
</dbReference>
<feature type="compositionally biased region" description="Basic and acidic residues" evidence="1">
    <location>
        <begin position="94"/>
        <end position="113"/>
    </location>
</feature>
<feature type="domain" description="F-box" evidence="2">
    <location>
        <begin position="7"/>
        <end position="51"/>
    </location>
</feature>
<protein>
    <recommendedName>
        <fullName evidence="2">F-box domain-containing protein</fullName>
    </recommendedName>
</protein>
<proteinExistence type="predicted"/>
<dbReference type="CDD" id="cd09917">
    <property type="entry name" value="F-box_SF"/>
    <property type="match status" value="1"/>
</dbReference>
<feature type="region of interest" description="Disordered" evidence="1">
    <location>
        <begin position="308"/>
        <end position="331"/>
    </location>
</feature>
<dbReference type="SUPFAM" id="SSF81383">
    <property type="entry name" value="F-box domain"/>
    <property type="match status" value="1"/>
</dbReference>
<evidence type="ECO:0000259" key="2">
    <source>
        <dbReference type="Pfam" id="PF12937"/>
    </source>
</evidence>
<dbReference type="PANTHER" id="PTHR39741:SF2">
    <property type="entry name" value="F-BOX DOMAIN-CONTAINING PROTEIN"/>
    <property type="match status" value="1"/>
</dbReference>
<name>A0A7S3UC03_9CHLO</name>
<dbReference type="AlphaFoldDB" id="A0A7S3UC03"/>
<reference evidence="3" key="1">
    <citation type="submission" date="2021-01" db="EMBL/GenBank/DDBJ databases">
        <authorList>
            <person name="Corre E."/>
            <person name="Pelletier E."/>
            <person name="Niang G."/>
            <person name="Scheremetjew M."/>
            <person name="Finn R."/>
            <person name="Kale V."/>
            <person name="Holt S."/>
            <person name="Cochrane G."/>
            <person name="Meng A."/>
            <person name="Brown T."/>
            <person name="Cohen L."/>
        </authorList>
    </citation>
    <scope>NUCLEOTIDE SEQUENCE</scope>
    <source>
        <strain evidence="3">CCMP1897</strain>
    </source>
</reference>
<accession>A0A7S3UC03</accession>
<dbReference type="PANTHER" id="PTHR39741">
    <property type="entry name" value="F-BOX DOMAIN CONTAINING PROTEIN, EXPRESSED"/>
    <property type="match status" value="1"/>
</dbReference>
<evidence type="ECO:0000256" key="1">
    <source>
        <dbReference type="SAM" id="MobiDB-lite"/>
    </source>
</evidence>
<dbReference type="InterPro" id="IPR001810">
    <property type="entry name" value="F-box_dom"/>
</dbReference>
<feature type="compositionally biased region" description="Basic and acidic residues" evidence="1">
    <location>
        <begin position="309"/>
        <end position="318"/>
    </location>
</feature>
<dbReference type="InterPro" id="IPR055336">
    <property type="entry name" value="At4g00755-like"/>
</dbReference>
<feature type="region of interest" description="Disordered" evidence="1">
    <location>
        <begin position="91"/>
        <end position="113"/>
    </location>
</feature>
<evidence type="ECO:0000313" key="3">
    <source>
        <dbReference type="EMBL" id="CAE0609848.1"/>
    </source>
</evidence>
<organism evidence="3">
    <name type="scientific">Picocystis salinarum</name>
    <dbReference type="NCBI Taxonomy" id="88271"/>
    <lineage>
        <taxon>Eukaryota</taxon>
        <taxon>Viridiplantae</taxon>
        <taxon>Chlorophyta</taxon>
        <taxon>Picocystophyceae</taxon>
        <taxon>Picocystales</taxon>
        <taxon>Picocystaceae</taxon>
        <taxon>Picocystis</taxon>
    </lineage>
</organism>
<dbReference type="EMBL" id="HBIS01004047">
    <property type="protein sequence ID" value="CAE0609848.1"/>
    <property type="molecule type" value="Transcribed_RNA"/>
</dbReference>
<sequence length="374" mass="42422">MAMESSIAHLPDELLCRVLLHLSHPKDVASVECTCQWMRRCVVRGPSWQALATRGGGANLANLCRSTSEAKRLVRCLFHAQDEQLAAEVMRSSSVDRPEEEARHVLRPSAERRRERHRFHHPTYWSSSGTLPEHAQFDPMSHVQGAGRRDMDVEGKRCVEWIELRLSTSVAVVGAVQIQAFRAHFQLNSPLYAPEEARIVRLLQMQGVDGHGFADGSDDRDLWEDQGTWHPVEPTDQVQTWSTGSKEACLGGCVRIEMRGKPQKQDADGLHYVCLSRVRLFGRAVRGVRLVEGEDGWRLDFDALDETMGEGKDGEEGSQRQVGSAWWEDTETTSKWDGWISDQCTDSEEEREEVDVNDWLLQALLVRHMQAERD</sequence>
<dbReference type="Pfam" id="PF12937">
    <property type="entry name" value="F-box-like"/>
    <property type="match status" value="1"/>
</dbReference>
<gene>
    <name evidence="3" type="ORF">PSAL00342_LOCUS3667</name>
</gene>